<evidence type="ECO:0000313" key="2">
    <source>
        <dbReference type="Proteomes" id="UP001161247"/>
    </source>
</evidence>
<gene>
    <name evidence="1" type="ORF">OLC1_LOCUS11881</name>
</gene>
<protein>
    <submittedName>
        <fullName evidence="1">OLC1v1000837C1</fullName>
    </submittedName>
</protein>
<keyword evidence="2" id="KW-1185">Reference proteome</keyword>
<name>A0AAV1D4N0_OLDCO</name>
<dbReference type="Proteomes" id="UP001161247">
    <property type="component" value="Chromosome 4"/>
</dbReference>
<reference evidence="1" key="1">
    <citation type="submission" date="2023-03" db="EMBL/GenBank/DDBJ databases">
        <authorList>
            <person name="Julca I."/>
        </authorList>
    </citation>
    <scope>NUCLEOTIDE SEQUENCE</scope>
</reference>
<organism evidence="1 2">
    <name type="scientific">Oldenlandia corymbosa var. corymbosa</name>
    <dbReference type="NCBI Taxonomy" id="529605"/>
    <lineage>
        <taxon>Eukaryota</taxon>
        <taxon>Viridiplantae</taxon>
        <taxon>Streptophyta</taxon>
        <taxon>Embryophyta</taxon>
        <taxon>Tracheophyta</taxon>
        <taxon>Spermatophyta</taxon>
        <taxon>Magnoliopsida</taxon>
        <taxon>eudicotyledons</taxon>
        <taxon>Gunneridae</taxon>
        <taxon>Pentapetalae</taxon>
        <taxon>asterids</taxon>
        <taxon>lamiids</taxon>
        <taxon>Gentianales</taxon>
        <taxon>Rubiaceae</taxon>
        <taxon>Rubioideae</taxon>
        <taxon>Spermacoceae</taxon>
        <taxon>Hedyotis-Oldenlandia complex</taxon>
        <taxon>Oldenlandia</taxon>
    </lineage>
</organism>
<sequence length="148" mass="17044">MFNELLMEDHLVNHSNASFWSLDYGEYTCTIDIDYSEVINDNRIVIAGTEWKKLLSDHEENLKDATFAILKYDGNMRSQFNFQSKWSRNGAEIEGPITVIEGYRFKIHIADNHCKNKAIDLIICNFTKLMIKGALGQKFVNCKWQGSG</sequence>
<dbReference type="EMBL" id="OX459121">
    <property type="protein sequence ID" value="CAI9102548.1"/>
    <property type="molecule type" value="Genomic_DNA"/>
</dbReference>
<dbReference type="AlphaFoldDB" id="A0AAV1D4N0"/>
<evidence type="ECO:0000313" key="1">
    <source>
        <dbReference type="EMBL" id="CAI9102548.1"/>
    </source>
</evidence>
<accession>A0AAV1D4N0</accession>
<proteinExistence type="predicted"/>